<evidence type="ECO:0000256" key="5">
    <source>
        <dbReference type="ARBA" id="ARBA00022833"/>
    </source>
</evidence>
<evidence type="ECO:0000256" key="4">
    <source>
        <dbReference type="ARBA" id="ARBA00022801"/>
    </source>
</evidence>
<keyword evidence="4 9" id="KW-0378">Hydrolase</keyword>
<dbReference type="GO" id="GO:0006508">
    <property type="term" value="P:proteolysis"/>
    <property type="evidence" value="ECO:0007669"/>
    <property type="project" value="UniProtKB-KW"/>
</dbReference>
<comment type="similarity">
    <text evidence="1 9">Belongs to the peptidase M3 family.</text>
</comment>
<dbReference type="Gene3D" id="1.10.1370.10">
    <property type="entry name" value="Neurolysin, domain 3"/>
    <property type="match status" value="1"/>
</dbReference>
<feature type="domain" description="Peptidase M3A/M3B catalytic" evidence="10">
    <location>
        <begin position="222"/>
        <end position="672"/>
    </location>
</feature>
<dbReference type="EC" id="3.4.24.70" evidence="8"/>
<evidence type="ECO:0000313" key="13">
    <source>
        <dbReference type="Proteomes" id="UP000557392"/>
    </source>
</evidence>
<dbReference type="Proteomes" id="UP000557392">
    <property type="component" value="Unassembled WGS sequence"/>
</dbReference>
<dbReference type="GO" id="GO:0046872">
    <property type="term" value="F:metal ion binding"/>
    <property type="evidence" value="ECO:0007669"/>
    <property type="project" value="UniProtKB-UniRule"/>
</dbReference>
<evidence type="ECO:0000256" key="6">
    <source>
        <dbReference type="ARBA" id="ARBA00023049"/>
    </source>
</evidence>
<evidence type="ECO:0000256" key="2">
    <source>
        <dbReference type="ARBA" id="ARBA00022670"/>
    </source>
</evidence>
<protein>
    <recommendedName>
        <fullName evidence="8">oligopeptidase A</fullName>
        <ecNumber evidence="8">3.4.24.70</ecNumber>
    </recommendedName>
</protein>
<comment type="caution">
    <text evidence="12">The sequence shown here is derived from an EMBL/GenBank/DDBJ whole genome shotgun (WGS) entry which is preliminary data.</text>
</comment>
<evidence type="ECO:0000256" key="3">
    <source>
        <dbReference type="ARBA" id="ARBA00022723"/>
    </source>
</evidence>
<dbReference type="EMBL" id="JACIEH010000002">
    <property type="protein sequence ID" value="MBB4099333.1"/>
    <property type="molecule type" value="Genomic_DNA"/>
</dbReference>
<dbReference type="RefSeq" id="WP_183998618.1">
    <property type="nucleotide sequence ID" value="NZ_JACIEH010000002.1"/>
</dbReference>
<dbReference type="Pfam" id="PF19310">
    <property type="entry name" value="TOP_N"/>
    <property type="match status" value="1"/>
</dbReference>
<dbReference type="InterPro" id="IPR001567">
    <property type="entry name" value="Pept_M3A_M3B_dom"/>
</dbReference>
<organism evidence="12 13">
    <name type="scientific">Sphingomonas kyeonggiensis</name>
    <dbReference type="NCBI Taxonomy" id="1268553"/>
    <lineage>
        <taxon>Bacteria</taxon>
        <taxon>Pseudomonadati</taxon>
        <taxon>Pseudomonadota</taxon>
        <taxon>Alphaproteobacteria</taxon>
        <taxon>Sphingomonadales</taxon>
        <taxon>Sphingomonadaceae</taxon>
        <taxon>Sphingomonas</taxon>
    </lineage>
</organism>
<dbReference type="InterPro" id="IPR024079">
    <property type="entry name" value="MetalloPept_cat_dom_sf"/>
</dbReference>
<dbReference type="GO" id="GO:0004222">
    <property type="term" value="F:metalloendopeptidase activity"/>
    <property type="evidence" value="ECO:0007669"/>
    <property type="project" value="UniProtKB-EC"/>
</dbReference>
<evidence type="ECO:0000256" key="8">
    <source>
        <dbReference type="ARBA" id="ARBA00026100"/>
    </source>
</evidence>
<sequence length="676" mass="75048">MTNPLLDTLALPRFDDIRPDQIAPALEQAIADHRAVVARIVETRPTRFAEAWMPLERADTLITGIWSAVWHLHGVADTPELRAAYVAGEARLVENQLQVLQNGGLYEVLVALTRTAEFAGLSDADRAAVEHMIRDFKLSGVALAPEDRARFASLTMELSQLSTAFGNAVLDATDAWFEHVEDEAILAGLSDADKGMFAEAARAKNLSGWVVTLQMPSVNAVLTFAEDRGLRERVYAASGTRASDQGPHAGQFDNSTRILEILSRRREAARLLRFADSVEWSLATKMASDAGEIIAFLRDLAARAKPAAEAEIEALADYAAEHLGIIDLQPWDITYVSERMRQARYAIDEQQVRAHFPVECVVAGWQRLLDRLFGIRLVARPDVAVYHPDARYYDVTDEEGMVFAGIYVDLHARAGKRGGAWMAQARPRLNDGNVQRVPVAYLVCNFAPITDGSPSLLSHKEVVTFLHETGHCLHHLFTRVDRPNIAGTNGFEWDAIELPSQLMEDFAWDRDVLRDMSGHHETGVPLPDAVFDTLIAARHFLSGMFIVRQVELALFDMLLHLGTLGSDPIEVIEAVRDEVAVVRPPSWHRFPHAFTHIFAGGYASGYYSYLWAEVLAADGFQRFVEGGLIDRFTAAKFRHEILAKGASRPAAESFRAFRGRDADPQAMLMRHGLVSQ</sequence>
<dbReference type="InterPro" id="IPR045090">
    <property type="entry name" value="Pept_M3A_M3B"/>
</dbReference>
<comment type="cofactor">
    <cofactor evidence="9">
        <name>Zn(2+)</name>
        <dbReference type="ChEBI" id="CHEBI:29105"/>
    </cofactor>
    <text evidence="9">Binds 1 zinc ion.</text>
</comment>
<keyword evidence="13" id="KW-1185">Reference proteome</keyword>
<evidence type="ECO:0000259" key="10">
    <source>
        <dbReference type="Pfam" id="PF01432"/>
    </source>
</evidence>
<dbReference type="AlphaFoldDB" id="A0A7W6JTM5"/>
<dbReference type="PANTHER" id="PTHR43660:SF1">
    <property type="entry name" value="DIPEPTIDYL CARBOXYPEPTIDASE"/>
    <property type="match status" value="1"/>
</dbReference>
<comment type="catalytic activity">
    <reaction evidence="7">
        <text>Hydrolysis of oligopeptides, with broad specificity. Gly or Ala commonly occur as P1 or P1' residues, but more distant residues are also important, as is shown by the fact that Z-Gly-Pro-Gly-|-Gly-Pro-Ala is cleaved, but not Z-(Gly)(5).</text>
        <dbReference type="EC" id="3.4.24.70"/>
    </reaction>
</comment>
<keyword evidence="5 9" id="KW-0862">Zinc</keyword>
<dbReference type="GO" id="GO:0005829">
    <property type="term" value="C:cytosol"/>
    <property type="evidence" value="ECO:0007669"/>
    <property type="project" value="UniProtKB-ARBA"/>
</dbReference>
<dbReference type="InterPro" id="IPR024077">
    <property type="entry name" value="Neurolysin/TOP_dom2"/>
</dbReference>
<dbReference type="FunFam" id="3.40.390.10:FF:000009">
    <property type="entry name" value="Oligopeptidase A"/>
    <property type="match status" value="1"/>
</dbReference>
<name>A0A7W6JTM5_9SPHN</name>
<dbReference type="InterPro" id="IPR034005">
    <property type="entry name" value="M3A_DCP"/>
</dbReference>
<evidence type="ECO:0000256" key="1">
    <source>
        <dbReference type="ARBA" id="ARBA00006040"/>
    </source>
</evidence>
<accession>A0A7W6JTM5</accession>
<reference evidence="12 13" key="1">
    <citation type="submission" date="2020-08" db="EMBL/GenBank/DDBJ databases">
        <title>Genomic Encyclopedia of Type Strains, Phase IV (KMG-IV): sequencing the most valuable type-strain genomes for metagenomic binning, comparative biology and taxonomic classification.</title>
        <authorList>
            <person name="Goeker M."/>
        </authorList>
    </citation>
    <scope>NUCLEOTIDE SEQUENCE [LARGE SCALE GENOMIC DNA]</scope>
    <source>
        <strain evidence="12 13">DSM 101806</strain>
    </source>
</reference>
<evidence type="ECO:0000256" key="7">
    <source>
        <dbReference type="ARBA" id="ARBA00024603"/>
    </source>
</evidence>
<keyword evidence="6 9" id="KW-0482">Metalloprotease</keyword>
<dbReference type="CDD" id="cd06456">
    <property type="entry name" value="M3A_DCP"/>
    <property type="match status" value="1"/>
</dbReference>
<feature type="domain" description="Oligopeptidase A N-terminal" evidence="11">
    <location>
        <begin position="47"/>
        <end position="148"/>
    </location>
</feature>
<dbReference type="InterPro" id="IPR045666">
    <property type="entry name" value="OpdA_N"/>
</dbReference>
<evidence type="ECO:0000259" key="11">
    <source>
        <dbReference type="Pfam" id="PF19310"/>
    </source>
</evidence>
<dbReference type="PANTHER" id="PTHR43660">
    <property type="entry name" value="DIPEPTIDYL CARBOXYPEPTIDASE"/>
    <property type="match status" value="1"/>
</dbReference>
<dbReference type="SUPFAM" id="SSF55486">
    <property type="entry name" value="Metalloproteases ('zincins'), catalytic domain"/>
    <property type="match status" value="1"/>
</dbReference>
<proteinExistence type="inferred from homology"/>
<evidence type="ECO:0000313" key="12">
    <source>
        <dbReference type="EMBL" id="MBB4099333.1"/>
    </source>
</evidence>
<dbReference type="Gene3D" id="3.40.390.10">
    <property type="entry name" value="Collagenase (Catalytic Domain)"/>
    <property type="match status" value="1"/>
</dbReference>
<keyword evidence="3 9" id="KW-0479">Metal-binding</keyword>
<evidence type="ECO:0000256" key="9">
    <source>
        <dbReference type="RuleBase" id="RU003435"/>
    </source>
</evidence>
<keyword evidence="2 9" id="KW-0645">Protease</keyword>
<dbReference type="Pfam" id="PF01432">
    <property type="entry name" value="Peptidase_M3"/>
    <property type="match status" value="1"/>
</dbReference>
<gene>
    <name evidence="12" type="ORF">GGR46_002897</name>
</gene>